<dbReference type="EMBL" id="SMUV01000074">
    <property type="protein sequence ID" value="TDK41206.1"/>
    <property type="molecule type" value="Genomic_DNA"/>
</dbReference>
<evidence type="ECO:0000256" key="1">
    <source>
        <dbReference type="SAM" id="MobiDB-lite"/>
    </source>
</evidence>
<keyword evidence="3" id="KW-1185">Reference proteome</keyword>
<organism evidence="2 3">
    <name type="scientific">Antarcticimicrobium luteum</name>
    <dbReference type="NCBI Taxonomy" id="2547397"/>
    <lineage>
        <taxon>Bacteria</taxon>
        <taxon>Pseudomonadati</taxon>
        <taxon>Pseudomonadota</taxon>
        <taxon>Alphaproteobacteria</taxon>
        <taxon>Rhodobacterales</taxon>
        <taxon>Paracoccaceae</taxon>
        <taxon>Antarcticimicrobium</taxon>
    </lineage>
</organism>
<evidence type="ECO:0000313" key="2">
    <source>
        <dbReference type="EMBL" id="TDK41206.1"/>
    </source>
</evidence>
<accession>A0A4R5UQM8</accession>
<comment type="caution">
    <text evidence="2">The sequence shown here is derived from an EMBL/GenBank/DDBJ whole genome shotgun (WGS) entry which is preliminary data.</text>
</comment>
<proteinExistence type="predicted"/>
<sequence length="96" mass="10950">MVVMMKLKNVGDLSGGRKRFRRRNPKAAELLSESFFQVPMKAAKGPRWRSFRKPSSPSMRKSLRKPGRRLPVPESGATWANVAHMHMVDAFWQAAL</sequence>
<dbReference type="AlphaFoldDB" id="A0A4R5UQM8"/>
<gene>
    <name evidence="2" type="ORF">E1832_21180</name>
</gene>
<protein>
    <submittedName>
        <fullName evidence="2">Uncharacterized protein</fullName>
    </submittedName>
</protein>
<reference evidence="2 3" key="1">
    <citation type="submission" date="2019-03" db="EMBL/GenBank/DDBJ databases">
        <title>Ruegeria lutea sp. nov., a novel strain, isolated from marine sediment, the Masan Bay, South Korea.</title>
        <authorList>
            <person name="Kim J."/>
            <person name="Kim D.-Y."/>
            <person name="Lee S.-S."/>
        </authorList>
    </citation>
    <scope>NUCLEOTIDE SEQUENCE [LARGE SCALE GENOMIC DNA]</scope>
    <source>
        <strain evidence="2 3">318-1</strain>
    </source>
</reference>
<feature type="region of interest" description="Disordered" evidence="1">
    <location>
        <begin position="46"/>
        <end position="71"/>
    </location>
</feature>
<evidence type="ECO:0000313" key="3">
    <source>
        <dbReference type="Proteomes" id="UP000295301"/>
    </source>
</evidence>
<dbReference type="Proteomes" id="UP000295301">
    <property type="component" value="Unassembled WGS sequence"/>
</dbReference>
<name>A0A4R5UQM8_9RHOB</name>